<dbReference type="EMBL" id="KN549361">
    <property type="protein sequence ID" value="KHJ98070.1"/>
    <property type="molecule type" value="Genomic_DNA"/>
</dbReference>
<protein>
    <submittedName>
        <fullName evidence="3">Uncharacterized protein</fullName>
    </submittedName>
</protein>
<name>A0A0B1TRR1_OESDE</name>
<sequence>MKSKQKHEFRQKEDNSGKDITTISQNDSTECPSRQKTNSLIRTTKGEEETTVIQVIYVLCFLYSFHGFLLFKIVPKVSPTLIISQKT</sequence>
<dbReference type="Proteomes" id="UP000053660">
    <property type="component" value="Unassembled WGS sequence"/>
</dbReference>
<feature type="region of interest" description="Disordered" evidence="1">
    <location>
        <begin position="1"/>
        <end position="42"/>
    </location>
</feature>
<dbReference type="AlphaFoldDB" id="A0A0B1TRR1"/>
<evidence type="ECO:0000256" key="1">
    <source>
        <dbReference type="SAM" id="MobiDB-lite"/>
    </source>
</evidence>
<feature type="compositionally biased region" description="Polar residues" evidence="1">
    <location>
        <begin position="18"/>
        <end position="42"/>
    </location>
</feature>
<keyword evidence="2" id="KW-0812">Transmembrane</keyword>
<keyword evidence="4" id="KW-1185">Reference proteome</keyword>
<keyword evidence="2" id="KW-1133">Transmembrane helix</keyword>
<accession>A0A0B1TRR1</accession>
<feature type="transmembrane region" description="Helical" evidence="2">
    <location>
        <begin position="52"/>
        <end position="71"/>
    </location>
</feature>
<organism evidence="3 4">
    <name type="scientific">Oesophagostomum dentatum</name>
    <name type="common">Nodular worm</name>
    <dbReference type="NCBI Taxonomy" id="61180"/>
    <lineage>
        <taxon>Eukaryota</taxon>
        <taxon>Metazoa</taxon>
        <taxon>Ecdysozoa</taxon>
        <taxon>Nematoda</taxon>
        <taxon>Chromadorea</taxon>
        <taxon>Rhabditida</taxon>
        <taxon>Rhabditina</taxon>
        <taxon>Rhabditomorpha</taxon>
        <taxon>Strongyloidea</taxon>
        <taxon>Strongylidae</taxon>
        <taxon>Oesophagostomum</taxon>
    </lineage>
</organism>
<evidence type="ECO:0000313" key="4">
    <source>
        <dbReference type="Proteomes" id="UP000053660"/>
    </source>
</evidence>
<keyword evidence="2" id="KW-0472">Membrane</keyword>
<gene>
    <name evidence="3" type="ORF">OESDEN_01949</name>
</gene>
<evidence type="ECO:0000256" key="2">
    <source>
        <dbReference type="SAM" id="Phobius"/>
    </source>
</evidence>
<proteinExistence type="predicted"/>
<reference evidence="3 4" key="1">
    <citation type="submission" date="2014-03" db="EMBL/GenBank/DDBJ databases">
        <title>Draft genome of the hookworm Oesophagostomum dentatum.</title>
        <authorList>
            <person name="Mitreva M."/>
        </authorList>
    </citation>
    <scope>NUCLEOTIDE SEQUENCE [LARGE SCALE GENOMIC DNA]</scope>
    <source>
        <strain evidence="3 4">OD-Hann</strain>
    </source>
</reference>
<feature type="compositionally biased region" description="Basic and acidic residues" evidence="1">
    <location>
        <begin position="1"/>
        <end position="17"/>
    </location>
</feature>
<evidence type="ECO:0000313" key="3">
    <source>
        <dbReference type="EMBL" id="KHJ98070.1"/>
    </source>
</evidence>